<keyword evidence="3" id="KW-1185">Reference proteome</keyword>
<dbReference type="EMBL" id="FTMN01000002">
    <property type="protein sequence ID" value="SIQ12308.1"/>
    <property type="molecule type" value="Genomic_DNA"/>
</dbReference>
<dbReference type="Gene3D" id="1.20.120.520">
    <property type="entry name" value="nmb1532 protein domain like"/>
    <property type="match status" value="1"/>
</dbReference>
<feature type="domain" description="Hemerythrin-like" evidence="1">
    <location>
        <begin position="4"/>
        <end position="137"/>
    </location>
</feature>
<name>A0A1N6Q6T4_9GAMM</name>
<evidence type="ECO:0000313" key="3">
    <source>
        <dbReference type="Proteomes" id="UP000186895"/>
    </source>
</evidence>
<accession>A0A1N6Q6T4</accession>
<dbReference type="PANTHER" id="PTHR39966:SF1">
    <property type="entry name" value="HEMERYTHRIN-LIKE DOMAIN-CONTAINING PROTEIN"/>
    <property type="match status" value="1"/>
</dbReference>
<proteinExistence type="predicted"/>
<dbReference type="GO" id="GO:0005886">
    <property type="term" value="C:plasma membrane"/>
    <property type="evidence" value="ECO:0007669"/>
    <property type="project" value="TreeGrafter"/>
</dbReference>
<dbReference type="PANTHER" id="PTHR39966">
    <property type="entry name" value="BLL2471 PROTEIN-RELATED"/>
    <property type="match status" value="1"/>
</dbReference>
<dbReference type="AlphaFoldDB" id="A0A1N6Q6T4"/>
<gene>
    <name evidence="2" type="ORF">SAMN05421647_102300</name>
</gene>
<protein>
    <submittedName>
        <fullName evidence="2">Hemerythrin-like domain-containing protein</fullName>
    </submittedName>
</protein>
<dbReference type="Pfam" id="PF01814">
    <property type="entry name" value="Hemerythrin"/>
    <property type="match status" value="1"/>
</dbReference>
<dbReference type="STRING" id="49186.SAMN05421647_102300"/>
<dbReference type="RefSeq" id="WP_076461711.1">
    <property type="nucleotide sequence ID" value="NZ_FTMN01000002.1"/>
</dbReference>
<evidence type="ECO:0000259" key="1">
    <source>
        <dbReference type="Pfam" id="PF01814"/>
    </source>
</evidence>
<reference evidence="2 3" key="1">
    <citation type="submission" date="2017-01" db="EMBL/GenBank/DDBJ databases">
        <authorList>
            <person name="Mah S.A."/>
            <person name="Swanson W.J."/>
            <person name="Moy G.W."/>
            <person name="Vacquier V.D."/>
        </authorList>
    </citation>
    <scope>NUCLEOTIDE SEQUENCE [LARGE SCALE GENOMIC DNA]</scope>
    <source>
        <strain evidence="2 3">DSM 7027</strain>
    </source>
</reference>
<dbReference type="eggNOG" id="COG3945">
    <property type="taxonomic scope" value="Bacteria"/>
</dbReference>
<dbReference type="Proteomes" id="UP000186895">
    <property type="component" value="Unassembled WGS sequence"/>
</dbReference>
<organism evidence="2 3">
    <name type="scientific">Marinobacterium stanieri</name>
    <dbReference type="NCBI Taxonomy" id="49186"/>
    <lineage>
        <taxon>Bacteria</taxon>
        <taxon>Pseudomonadati</taxon>
        <taxon>Pseudomonadota</taxon>
        <taxon>Gammaproteobacteria</taxon>
        <taxon>Oceanospirillales</taxon>
        <taxon>Oceanospirillaceae</taxon>
        <taxon>Marinobacterium</taxon>
    </lineage>
</organism>
<sequence>MNTLSELHQDHINLTRLLDILQRKVVRLREGVHPDFSLMADVVSYVGDYADQYHHPHEDLMYEFFRGRDSELDKHFAECEQEHRDLKQLSTRLTDSIEAILNDAVMPMDQFTDQLDAFVTAEKNHLDFEEAKIFPRLKELGSEQDWEALAAKIPENPDPLFGEHQAEEYRELYRALMEDMNAEA</sequence>
<evidence type="ECO:0000313" key="2">
    <source>
        <dbReference type="EMBL" id="SIQ12308.1"/>
    </source>
</evidence>
<dbReference type="InterPro" id="IPR012312">
    <property type="entry name" value="Hemerythrin-like"/>
</dbReference>